<dbReference type="PANTHER" id="PTHR12737">
    <property type="entry name" value="DIMETHYLARGININE DIMETHYLAMINOHYDROLASE"/>
    <property type="match status" value="1"/>
</dbReference>
<dbReference type="Proteomes" id="UP000320390">
    <property type="component" value="Chromosome"/>
</dbReference>
<feature type="active site" description="Nucleophile" evidence="3">
    <location>
        <position position="251"/>
    </location>
</feature>
<dbReference type="GO" id="GO:0016597">
    <property type="term" value="F:amino acid binding"/>
    <property type="evidence" value="ECO:0007669"/>
    <property type="project" value="TreeGrafter"/>
</dbReference>
<evidence type="ECO:0000256" key="1">
    <source>
        <dbReference type="ARBA" id="ARBA00008532"/>
    </source>
</evidence>
<evidence type="ECO:0000313" key="4">
    <source>
        <dbReference type="EMBL" id="QDV05337.1"/>
    </source>
</evidence>
<dbReference type="SUPFAM" id="SSF55909">
    <property type="entry name" value="Pentein"/>
    <property type="match status" value="1"/>
</dbReference>
<protein>
    <submittedName>
        <fullName evidence="4">N(G),N(G)-dimethylarginine dimethylaminohydrolase</fullName>
        <ecNumber evidence="4">3.5.3.18</ecNumber>
    </submittedName>
</protein>
<dbReference type="Gene3D" id="3.75.10.10">
    <property type="entry name" value="L-arginine/glycine Amidinotransferase, Chain A"/>
    <property type="match status" value="1"/>
</dbReference>
<dbReference type="AlphaFoldDB" id="A0A518EMM6"/>
<evidence type="ECO:0000313" key="5">
    <source>
        <dbReference type="Proteomes" id="UP000320390"/>
    </source>
</evidence>
<dbReference type="RefSeq" id="WP_145194751.1">
    <property type="nucleotide sequence ID" value="NZ_CP036434.1"/>
</dbReference>
<dbReference type="InterPro" id="IPR033199">
    <property type="entry name" value="DDAH-like"/>
</dbReference>
<dbReference type="PANTHER" id="PTHR12737:SF9">
    <property type="entry name" value="DIMETHYLARGININASE"/>
    <property type="match status" value="1"/>
</dbReference>
<dbReference type="EC" id="3.5.3.18" evidence="4"/>
<reference evidence="4 5" key="1">
    <citation type="submission" date="2019-02" db="EMBL/GenBank/DDBJ databases">
        <title>Deep-cultivation of Planctomycetes and their phenomic and genomic characterization uncovers novel biology.</title>
        <authorList>
            <person name="Wiegand S."/>
            <person name="Jogler M."/>
            <person name="Boedeker C."/>
            <person name="Pinto D."/>
            <person name="Vollmers J."/>
            <person name="Rivas-Marin E."/>
            <person name="Kohn T."/>
            <person name="Peeters S.H."/>
            <person name="Heuer A."/>
            <person name="Rast P."/>
            <person name="Oberbeckmann S."/>
            <person name="Bunk B."/>
            <person name="Jeske O."/>
            <person name="Meyerdierks A."/>
            <person name="Storesund J.E."/>
            <person name="Kallscheuer N."/>
            <person name="Luecker S."/>
            <person name="Lage O.M."/>
            <person name="Pohl T."/>
            <person name="Merkel B.J."/>
            <person name="Hornburger P."/>
            <person name="Mueller R.-W."/>
            <person name="Bruemmer F."/>
            <person name="Labrenz M."/>
            <person name="Spormann A.M."/>
            <person name="Op den Camp H."/>
            <person name="Overmann J."/>
            <person name="Amann R."/>
            <person name="Jetten M.S.M."/>
            <person name="Mascher T."/>
            <person name="Medema M.H."/>
            <person name="Devos D.P."/>
            <person name="Kaster A.-K."/>
            <person name="Ovreas L."/>
            <person name="Rohde M."/>
            <person name="Galperin M.Y."/>
            <person name="Jogler C."/>
        </authorList>
    </citation>
    <scope>NUCLEOTIDE SEQUENCE [LARGE SCALE GENOMIC DNA]</scope>
    <source>
        <strain evidence="4 5">Poly30</strain>
    </source>
</reference>
<dbReference type="GO" id="GO:0000052">
    <property type="term" value="P:citrulline metabolic process"/>
    <property type="evidence" value="ECO:0007669"/>
    <property type="project" value="TreeGrafter"/>
</dbReference>
<feature type="active site" description="Proton donor" evidence="3">
    <location>
        <position position="159"/>
    </location>
</feature>
<dbReference type="OrthoDB" id="9790596at2"/>
<comment type="similarity">
    <text evidence="1">Belongs to the DDAH family.</text>
</comment>
<dbReference type="GO" id="GO:0045429">
    <property type="term" value="P:positive regulation of nitric oxide biosynthetic process"/>
    <property type="evidence" value="ECO:0007669"/>
    <property type="project" value="TreeGrafter"/>
</dbReference>
<dbReference type="GO" id="GO:0016403">
    <property type="term" value="F:dimethylargininase activity"/>
    <property type="evidence" value="ECO:0007669"/>
    <property type="project" value="UniProtKB-EC"/>
</dbReference>
<organism evidence="4 5">
    <name type="scientific">Saltatorellus ferox</name>
    <dbReference type="NCBI Taxonomy" id="2528018"/>
    <lineage>
        <taxon>Bacteria</taxon>
        <taxon>Pseudomonadati</taxon>
        <taxon>Planctomycetota</taxon>
        <taxon>Planctomycetia</taxon>
        <taxon>Planctomycetia incertae sedis</taxon>
        <taxon>Saltatorellus</taxon>
    </lineage>
</organism>
<dbReference type="EMBL" id="CP036434">
    <property type="protein sequence ID" value="QDV05337.1"/>
    <property type="molecule type" value="Genomic_DNA"/>
</dbReference>
<keyword evidence="5" id="KW-1185">Reference proteome</keyword>
<proteinExistence type="inferred from homology"/>
<evidence type="ECO:0000256" key="3">
    <source>
        <dbReference type="PIRSR" id="PIRSR633199-1"/>
    </source>
</evidence>
<evidence type="ECO:0000256" key="2">
    <source>
        <dbReference type="ARBA" id="ARBA00022801"/>
    </source>
</evidence>
<dbReference type="GO" id="GO:0006525">
    <property type="term" value="P:arginine metabolic process"/>
    <property type="evidence" value="ECO:0007669"/>
    <property type="project" value="TreeGrafter"/>
</dbReference>
<accession>A0A518EMM6</accession>
<gene>
    <name evidence="4" type="ORF">Poly30_08340</name>
</gene>
<keyword evidence="2 4" id="KW-0378">Hydrolase</keyword>
<name>A0A518EMM6_9BACT</name>
<sequence length="257" mass="27174">MIAITRGISDALARCELTHQDRVPIDLERARKQHAVYESALRGAGYVVKSLPASPEFPDCVFVEDAAIVFDEIAVMTRPGAKSRRGELDAIAEVLAEYRALSSITEPGTLDGGDVLVLGKSVYVGLSTRSNANGVRQLGAVLEPLGYVVTGVEVRGCLHLKSAATALDERRALVNPAMIDVALLRGIECIEVDPEEPMAANLVALPMADEPGTVLHGAAYPRTGERLIGAGLNVVEVPADELAKAEGALSCCSILIH</sequence>